<dbReference type="GO" id="GO:0005811">
    <property type="term" value="C:lipid droplet"/>
    <property type="evidence" value="ECO:0007669"/>
    <property type="project" value="UniProtKB-SubCell"/>
</dbReference>
<dbReference type="Gene3D" id="3.30.40.10">
    <property type="entry name" value="Zinc/RING finger domain, C3HC4 (zinc finger)"/>
    <property type="match status" value="1"/>
</dbReference>
<dbReference type="GO" id="GO:0016020">
    <property type="term" value="C:membrane"/>
    <property type="evidence" value="ECO:0007669"/>
    <property type="project" value="TreeGrafter"/>
</dbReference>
<keyword evidence="27" id="KW-1185">Reference proteome</keyword>
<evidence type="ECO:0000256" key="20">
    <source>
        <dbReference type="ARBA" id="ARBA00023268"/>
    </source>
</evidence>
<evidence type="ECO:0000256" key="4">
    <source>
        <dbReference type="ARBA" id="ARBA00004906"/>
    </source>
</evidence>
<evidence type="ECO:0000256" key="23">
    <source>
        <dbReference type="SAM" id="MobiDB-lite"/>
    </source>
</evidence>
<evidence type="ECO:0000256" key="16">
    <source>
        <dbReference type="ARBA" id="ARBA00022833"/>
    </source>
</evidence>
<evidence type="ECO:0000256" key="21">
    <source>
        <dbReference type="ARBA" id="ARBA00048778"/>
    </source>
</evidence>
<dbReference type="GO" id="GO:0016887">
    <property type="term" value="F:ATP hydrolysis activity"/>
    <property type="evidence" value="ECO:0007669"/>
    <property type="project" value="InterPro"/>
</dbReference>
<dbReference type="InterPro" id="IPR026870">
    <property type="entry name" value="Zinc_ribbon_dom"/>
</dbReference>
<evidence type="ECO:0000259" key="24">
    <source>
        <dbReference type="PROSITE" id="PS50089"/>
    </source>
</evidence>
<evidence type="ECO:0000256" key="10">
    <source>
        <dbReference type="ARBA" id="ARBA00022679"/>
    </source>
</evidence>
<evidence type="ECO:0000256" key="7">
    <source>
        <dbReference type="ARBA" id="ARBA00022490"/>
    </source>
</evidence>
<dbReference type="SUPFAM" id="SSF52540">
    <property type="entry name" value="P-loop containing nucleoside triphosphate hydrolases"/>
    <property type="match status" value="2"/>
</dbReference>
<comment type="pathway">
    <text evidence="4">Protein modification; protein ubiquitination.</text>
</comment>
<keyword evidence="11" id="KW-0479">Metal-binding</keyword>
<keyword evidence="19" id="KW-0443">Lipid metabolism</keyword>
<proteinExistence type="inferred from homology"/>
<feature type="compositionally biased region" description="Polar residues" evidence="23">
    <location>
        <begin position="258"/>
        <end position="267"/>
    </location>
</feature>
<keyword evidence="12" id="KW-0547">Nucleotide-binding</keyword>
<dbReference type="Pfam" id="PF13920">
    <property type="entry name" value="zf-C3HC4_3"/>
    <property type="match status" value="1"/>
</dbReference>
<keyword evidence="18" id="KW-0391">Immunity</keyword>
<keyword evidence="8" id="KW-0037">Angiogenesis</keyword>
<dbReference type="GO" id="GO:0005730">
    <property type="term" value="C:nucleolus"/>
    <property type="evidence" value="ECO:0007669"/>
    <property type="project" value="TreeGrafter"/>
</dbReference>
<evidence type="ECO:0000256" key="22">
    <source>
        <dbReference type="PROSITE-ProRule" id="PRU00175"/>
    </source>
</evidence>
<keyword evidence="14" id="KW-0833">Ubl conjugation pathway</keyword>
<comment type="catalytic activity">
    <reaction evidence="1">
        <text>S-ubiquitinyl-[E2 ubiquitin-conjugating enzyme]-L-cysteine + [acceptor protein]-L-lysine = [E2 ubiquitin-conjugating enzyme]-L-cysteine + N(6)-ubiquitinyl-[acceptor protein]-L-lysine.</text>
        <dbReference type="EC" id="2.3.2.27"/>
    </reaction>
</comment>
<keyword evidence="20" id="KW-0511">Multifunctional enzyme</keyword>
<dbReference type="EMBL" id="JAHHUM010000933">
    <property type="protein sequence ID" value="KAK5615696.1"/>
    <property type="molecule type" value="Genomic_DNA"/>
</dbReference>
<keyword evidence="17" id="KW-0067">ATP-binding</keyword>
<keyword evidence="13 22" id="KW-0863">Zinc-finger</keyword>
<evidence type="ECO:0000256" key="9">
    <source>
        <dbReference type="ARBA" id="ARBA00022677"/>
    </source>
</evidence>
<dbReference type="GO" id="GO:0006629">
    <property type="term" value="P:lipid metabolic process"/>
    <property type="evidence" value="ECO:0007669"/>
    <property type="project" value="UniProtKB-KW"/>
</dbReference>
<reference evidence="26 27" key="1">
    <citation type="submission" date="2021-06" db="EMBL/GenBank/DDBJ databases">
        <authorList>
            <person name="Palmer J.M."/>
        </authorList>
    </citation>
    <scope>NUCLEOTIDE SEQUENCE [LARGE SCALE GENOMIC DNA]</scope>
    <source>
        <strain evidence="26 27">MEX-2019</strain>
        <tissue evidence="26">Muscle</tissue>
    </source>
</reference>
<protein>
    <recommendedName>
        <fullName evidence="6">RING-type E3 ubiquitin transferase</fullName>
        <ecNumber evidence="6">2.3.2.27</ecNumber>
    </recommendedName>
</protein>
<sequence length="4536" mass="520505">MKFCPECGTSVETSYRFCPECGFKLFLLTQKKTQDASSSENHPAVTKEENRNKDQDQVVQAEPENQTEIKEQKPVDVTESARIDSDLTRKDITNAVLENTSETSLSQNQAPSTHKTVLIPQVKGSHAEEEEAFSVASEGNGQQCGEETTGPILSVNPSQPPTPSSTNQAEHQTEVPKLSASEEDGDTTVSQEELILSMKQDDDGNQMNDEHAGCKENQAALSGSYPDEDTTQNTESSPNECSGSNETETLPEAFQVPSDKTISSQLPRKQEQQPGVRVEAVPELSDPCSPPRKEDIRHSAGANISELPVSPNKECINVYFHAVTSKDAHIDRNDKIFLISEILFGDWNAVGPEMFFSKDLGDKQYLVEGSILISKEIIPMSIPYKYVVFKHSQKGNTKMHEVLYNKEKNPYINRCLSIKSELLSPEGSWHQYDDVIYLELERSWPWVSLKDIVAKGRDQAGKEMLKIIFDLLTTWNKQNVENFFFLLQQFCYEYSSPLLHDGDKRQWELSYGANQVKEMLRDFLNKVIKQPFFRPLHTGVVALLVSNNYLKEFKKDQYSTLCDLLCLPNKPQHHFKDFWRDFVDPLVDHNRYKDCYFDTTLRATAINGLQQEVHRMTNDEDTDKTPAEEEGRGKNRHKLSDESRHSRMNMFNERVWRKGRARSSTHCKEAHQLARVANVVEEFCNCARPHTAKWVLVIPLIHLLKGESEPFQPVPPAFDPQSKGSQFHTDSGARSLSKIMKDHAYLVEIDRLLVRSWMSLLHLDDLMNFLAFVPVELLDILRYIQINMKSDMNNSIYTEDRVHQIGIYSKMMEELSDEGPLLCIIEKCALEAVAYICQDKSGRAMKELLENHNITKFGTLMSVVVLKSWPSDANGDHAEDQDLIFQYLLDWHMAKTVFQMAGAGGGLINKLSDEAQYRMTLGASVFKSVSENFLNGQIKMKTLNLILQREQNFLGLLKIDALCDDGRCKDESKMRRFLRIRREEAEAASTEKELIRGLLQTCQEVPEHVSVDFQGLEKKLQPNFDLMNLNEFMKVCTLDELSSQSSRKVTYFNLSDAIYEMASELYAIKDSLIFKMCWTNQVQELSREHTDEDDTENSKEMKEIYTLDHVHSKIYLSCYSQYKELYTSLKSGEMLLEEVDNVFEVYIGKHEDLHKDLDIMCRIDPSDDRKWIKGRIAQIREYHDHHLVMDSAKIIMDIRSVLCPEGDFSILEKLLQMNEVKSKTNNLNCIDKAFVGAKNILKDLTDQRKECLRVLSQSENFIKWVKRKLEDINELKVFVDLASISAGENDQDVDRVAFFHDAVLGYSSLLYGLKQDSDFENVMDSLPALWKALGNDKDLPKKLQDTARHLEWLNTVRETHGSVEFSSLSLATSINDRGMYTIRAQNQKRDAMFKGGHNVGIVSSHRAGVGKSLYVQRMYEKLERCVEQGGAHKKCIRLTEHDIDDHQVLQSLYDTPKQKDVKVFHLDVTSVVQKGLDEFLFKLFFLRYLMDSDGQMWHGTHKHLYIMELTETTNDQARFGTRLGQKENFAFPDVFPKVFCRPPKEVMALEKQKDENCSTENDDPLMDDECFRSEAFQRPYQYLARFHNNDNLDKFTYKGIEGTHSNCLQIFLFYCGVLDPSWAELRNFVWFLDLQLQDCENSVFCNVEFVGDTLQGFKNFVVEFMILMSKDFATPSLCITDESLGKKQTDLTGINEKDLAPFLIRKRWESEPHPYIFFNEDHTSMTFIGFHLKLSDQKGVDAINPSTGKVIKENIMTQELYRGLRHQRVPFNVDFDQLPRADKIEHLCSVLGIKWPTDPDETYELTTDNILKMMAIHMRFRCGIPVIIMGETGCGKTRLIRFMCELRRCGAPAENMKLVKVHGGTTSKMIHDKVIEAETLAKTNKENHEIDSVLFFDEANTTEAISSIKEIICDHSVQGKSLASQTGLQIIAACNPYRKHTNEMIERLEASGLGYRVHAQETQEKLGSIPLRQLVYRVHVLPPSLIPLVWDFGQLSDSAEQMYIQQIVQRQAKANLIEERHIPLISNVLSSSQKFMRKKKDECSFVSLRDVERCMQVFVWFHRNHSMFAENLKDLIQQQTKRRKILNFSPASDRVIWSLLMATGVCYQSCLESKDEYQKTISQLLSEYKPQRIQQEINLMQDLLLSGVPLGKTIARNEALKENFFMMAVCIELRIPLFIVGKPGSSKSLSKTLVADAMQGPTSHSDLFKRLKQIHLVSFQCSPHSTPEGIIHTFKQCARFQESKNLDEYISVVVLDEIGLAEDSPKMPLKTLHPLLEEGCVDEKPQPHQRVGFIGISNWALDPAKMNRGIFVSRGDLSEKELIKSAEGICASEKNILEKIKHLFEPFAKSYITVCKEGKGFFGLRDFYSLIKMVFSITKTSNECPTADQIAGAVLRNFSGKDEVKVIDIFSRELRDDFSNTNTSTIDMVTQSIFPACQMEENRYLLILTKNYAALQILQQIFLSCKIYPEIIFGSSFPKDQEYMQICRNINRVKVCMETGQTVVLLNLQNLYESLYDALNQYYVTLGGQKYVDLGLGTHRVKCRVHPNFRLIVIEEKQVVYEQFPIPLINRLEKHILDISTVLKKEQRDIADQLQEWVNDFISIEDQYSTSKKYFPEDAFIGYHSDTCSSLVLQVTENKDETDDQFTLKKAKIVMLKCATPDSVIRLDKSKLPDDERDCWMKEYVKEDMHRSLGDYIVYHIKQSEHSQVSFTEVTTFSRLLTAADAEQLQNEIKCDAVKLLFLLQFDTEYSFLKTIREFLGSTQVNKVLLVQTEFDDDFQRKNILSSAKYSCINEINKCLTTDDTKSFVYFVTKLPRMEGGTSYKGFQGGPWRSVHIDDLRRSREFVSDVHSLKNLSIGDLFEEPPKAMQTEDPFGMPQNDNFVLGDVFDTTDLVRSCVQTAVGMLRDVVGSGELSTRRVENLLTLLDDSEFVKLVRKHLYALLKEYEANLLSPKNWVLNQASNVSALQEGGTFLHTLWRKVQTVVTPLLANLVSVIDRDCNLDLLVDEGQDIRELWFEIFGSKEMLNVPYVTEINMLIVQSHVIGGNTMQCKMPFSWCIKDFLDELMMQSFRHNIHSFQHFHELFLNTSFGRYMAENVNESVKKELFKRYLQDFVPMTIKVASDDESELLCQALDSCINELWKQKQNEQKPTLLHIHFAFYSYRSRLQNLSRIISLQPEIVSPLRRNQHNRNCPEMILDVCAAQACVEYLESQNLDSDSLCRDWMRQVKRLQLSMELIFSQQSLRQYGNRCKEELSPVRNAWERIHILSLFVEHMLLGFKSEDLQLKELVLKHMKTLSRVLEGKSDVKSTKPFEAVIEILKSCKKAAVDRLFRFGVHCGVCMREPEEPVDLPCHHMFCLTCMTASLDTGQTSCPSCRQELPNDFQLHVSEDIRSTFKKNGDFRRRCNGFFIDLLSTVCFKDNKPPSKEVITHLLSYLKIETEHKEVQTKDLSPFDESPDKNPVVRSVILKLLLKFSFNEVQEYLQQHLSTVEESRFVDEGDKSELYALYINCLEDALWEKMSLGTNKAEDLQSYNKEIEFLHFCLSELTSISETVSIQHLQYVAQLRLILTMAAQLISDKLSGKVVPDVANDFLKMVIKLCEDSGNDWYRVYLIRKISEWQGVELVQSLVKQTEFCWLFPEEIKKQYEDGGLMDQFLVYGEEYKTVRDAVAKALMDGEVEQIEEVLEQCRASPRTRAVFILLALFREVTTLYGSPNTGLHPSTEKCEAFGELIQGSNYLFDKEMRNFATALINNKLGALSIQSGQTPADNIVIELVIHLAVILLTTNNVLLLPLKQLGLQPDNMQGAFIPTMPDDMVAVAQAAIQQDYGHLTWYVCRNNHPCFVDECGLPMERGKCLECGEEVGGEHHAALQGFTPVQLQQDHTRPGHILGDPERRNNPDALDTKNMSLIPFTLVRLITHLAMLLGASENCDSVQKIIHPPVEDVYLFLSQHIMKDLDQLTQALAKGADDTVTTAHLILRSLQEPVQVDQYNTDAKLPTKASRNTWETAVATDIMTPKLKTVDQLLQGAKGHITNDSRVSSNFILRTTLGDDCKFLTSLQQTSEVHSSAVWSCRQRLSLLSLTHIIDYNEQKEELLLLWKFLQKEKEYRQIMFLPDIVTLQNFLVKKYQNASEQIVGSISEFLENQKERRTWYEKQIKIFLKTWNLLRVHVTTNELKIPEEFCGKDLDMNSDLLYLLPRRQGPGLCATGLVSYLVTLQNELVYAVERHTGEDSSSYKVAIADLMEQHVICYDVEKDLLPLVLSNCQYSLERGRETISEYDLPRIQQQILTRFLQGKPFIIRSGIPTLINTQEKDYVSIFKAIKGQVPQVLLITLTRNGVSRKLDSYREVCEALRIVELLLGFLSMTGGDPSMPLVTYLHDILKMGQNIDEHILKALSKCSLKHCASLWQLLSSLKSESMLHLKMDPFPGYAAEYQEPLTEQNKTELKGFFSQSNAVQWLLEMHEFILLALGRPHATDRYKPFWSVKEAMQLYMDDKEVEFPDSVEENFPEIMQLSQILEAWKYVVTSKQEWMNHE</sequence>
<evidence type="ECO:0000259" key="25">
    <source>
        <dbReference type="PROSITE" id="PS51981"/>
    </source>
</evidence>
<dbReference type="FunFam" id="3.40.50.300:FF:000804">
    <property type="entry name" value="E3 ubiquitin-protein ligase RNF213"/>
    <property type="match status" value="1"/>
</dbReference>
<evidence type="ECO:0000256" key="17">
    <source>
        <dbReference type="ARBA" id="ARBA00022840"/>
    </source>
</evidence>
<feature type="compositionally biased region" description="Polar residues" evidence="23">
    <location>
        <begin position="231"/>
        <end position="248"/>
    </location>
</feature>
<dbReference type="FunFam" id="3.40.50.300:FF:000491">
    <property type="entry name" value="E3 ubiquitin-protein ligase RNF213"/>
    <property type="match status" value="1"/>
</dbReference>
<feature type="region of interest" description="Disordered" evidence="23">
    <location>
        <begin position="122"/>
        <end position="296"/>
    </location>
</feature>
<comment type="caution">
    <text evidence="26">The sequence shown here is derived from an EMBL/GenBank/DDBJ whole genome shotgun (WGS) entry which is preliminary data.</text>
</comment>
<accession>A0AAV9S2Z1</accession>
<dbReference type="EC" id="2.3.2.27" evidence="6"/>
<dbReference type="PANTHER" id="PTHR22605:SF18">
    <property type="entry name" value="E3 UBIQUITIN-PROTEIN LIGASE RNF213-ALPHA"/>
    <property type="match status" value="1"/>
</dbReference>
<feature type="region of interest" description="Disordered" evidence="23">
    <location>
        <begin position="615"/>
        <end position="644"/>
    </location>
</feature>
<dbReference type="Gene3D" id="3.40.50.300">
    <property type="entry name" value="P-loop containing nucleotide triphosphate hydrolases"/>
    <property type="match status" value="2"/>
</dbReference>
<name>A0AAV9S2Z1_9TELE</name>
<dbReference type="InterPro" id="IPR031248">
    <property type="entry name" value="RNF213"/>
</dbReference>
<keyword evidence="16" id="KW-0862">Zinc</keyword>
<feature type="domain" description="RZ-type" evidence="25">
    <location>
        <begin position="3813"/>
        <end position="3887"/>
    </location>
</feature>
<dbReference type="Pfam" id="PF20173">
    <property type="entry name" value="ZnF_RZ-type"/>
    <property type="match status" value="1"/>
</dbReference>
<dbReference type="PROSITE" id="PS00518">
    <property type="entry name" value="ZF_RING_1"/>
    <property type="match status" value="1"/>
</dbReference>
<evidence type="ECO:0000256" key="13">
    <source>
        <dbReference type="ARBA" id="ARBA00022771"/>
    </source>
</evidence>
<feature type="compositionally biased region" description="Basic and acidic residues" evidence="23">
    <location>
        <begin position="45"/>
        <end position="56"/>
    </location>
</feature>
<comment type="catalytic activity">
    <reaction evidence="21">
        <text>ATP + H2O = ADP + phosphate + H(+)</text>
        <dbReference type="Rhea" id="RHEA:13065"/>
        <dbReference type="ChEBI" id="CHEBI:15377"/>
        <dbReference type="ChEBI" id="CHEBI:15378"/>
        <dbReference type="ChEBI" id="CHEBI:30616"/>
        <dbReference type="ChEBI" id="CHEBI:43474"/>
        <dbReference type="ChEBI" id="CHEBI:456216"/>
    </reaction>
    <physiologicalReaction direction="left-to-right" evidence="21">
        <dbReference type="Rhea" id="RHEA:13066"/>
    </physiologicalReaction>
</comment>
<dbReference type="InterPro" id="IPR027417">
    <property type="entry name" value="P-loop_NTPase"/>
</dbReference>
<dbReference type="PROSITE" id="PS51981">
    <property type="entry name" value="ZF_RZ"/>
    <property type="match status" value="1"/>
</dbReference>
<dbReference type="PROSITE" id="PS50089">
    <property type="entry name" value="ZF_RING_2"/>
    <property type="match status" value="1"/>
</dbReference>
<dbReference type="Proteomes" id="UP001311232">
    <property type="component" value="Unassembled WGS sequence"/>
</dbReference>
<evidence type="ECO:0000256" key="1">
    <source>
        <dbReference type="ARBA" id="ARBA00000900"/>
    </source>
</evidence>
<dbReference type="InterPro" id="IPR017907">
    <property type="entry name" value="Znf_RING_CS"/>
</dbReference>
<feature type="region of interest" description="Disordered" evidence="23">
    <location>
        <begin position="32"/>
        <end position="86"/>
    </location>
</feature>
<evidence type="ECO:0000256" key="3">
    <source>
        <dbReference type="ARBA" id="ARBA00004514"/>
    </source>
</evidence>
<evidence type="ECO:0000256" key="6">
    <source>
        <dbReference type="ARBA" id="ARBA00012483"/>
    </source>
</evidence>
<dbReference type="InterPro" id="IPR003593">
    <property type="entry name" value="AAA+_ATPase"/>
</dbReference>
<dbReference type="InterPro" id="IPR013083">
    <property type="entry name" value="Znf_RING/FYVE/PHD"/>
</dbReference>
<dbReference type="GO" id="GO:0005524">
    <property type="term" value="F:ATP binding"/>
    <property type="evidence" value="ECO:0007669"/>
    <property type="project" value="UniProtKB-KW"/>
</dbReference>
<keyword evidence="7" id="KW-0963">Cytoplasm</keyword>
<evidence type="ECO:0000256" key="19">
    <source>
        <dbReference type="ARBA" id="ARBA00023098"/>
    </source>
</evidence>
<dbReference type="SMART" id="SM00382">
    <property type="entry name" value="AAA"/>
    <property type="match status" value="2"/>
</dbReference>
<evidence type="ECO:0000256" key="11">
    <source>
        <dbReference type="ARBA" id="ARBA00022723"/>
    </source>
</evidence>
<dbReference type="Pfam" id="PF13240">
    <property type="entry name" value="Zn_Ribbon_1"/>
    <property type="match status" value="1"/>
</dbReference>
<keyword evidence="15" id="KW-0378">Hydrolase</keyword>
<evidence type="ECO:0000256" key="5">
    <source>
        <dbReference type="ARBA" id="ARBA00006914"/>
    </source>
</evidence>
<dbReference type="SUPFAM" id="SSF57850">
    <property type="entry name" value="RING/U-box"/>
    <property type="match status" value="1"/>
</dbReference>
<evidence type="ECO:0000313" key="26">
    <source>
        <dbReference type="EMBL" id="KAK5615696.1"/>
    </source>
</evidence>
<evidence type="ECO:0000256" key="18">
    <source>
        <dbReference type="ARBA" id="ARBA00022859"/>
    </source>
</evidence>
<keyword evidence="9" id="KW-0551">Lipid droplet</keyword>
<feature type="compositionally biased region" description="Basic and acidic residues" evidence="23">
    <location>
        <begin position="67"/>
        <end position="86"/>
    </location>
</feature>
<dbReference type="PANTHER" id="PTHR22605">
    <property type="entry name" value="RZ-TYPE DOMAIN-CONTAINING PROTEIN"/>
    <property type="match status" value="1"/>
</dbReference>
<evidence type="ECO:0000256" key="14">
    <source>
        <dbReference type="ARBA" id="ARBA00022786"/>
    </source>
</evidence>
<evidence type="ECO:0000256" key="8">
    <source>
        <dbReference type="ARBA" id="ARBA00022657"/>
    </source>
</evidence>
<dbReference type="GO" id="GO:0002040">
    <property type="term" value="P:sprouting angiogenesis"/>
    <property type="evidence" value="ECO:0007669"/>
    <property type="project" value="TreeGrafter"/>
</dbReference>
<evidence type="ECO:0000256" key="15">
    <source>
        <dbReference type="ARBA" id="ARBA00022801"/>
    </source>
</evidence>
<evidence type="ECO:0000256" key="2">
    <source>
        <dbReference type="ARBA" id="ARBA00004502"/>
    </source>
</evidence>
<evidence type="ECO:0000256" key="12">
    <source>
        <dbReference type="ARBA" id="ARBA00022741"/>
    </source>
</evidence>
<dbReference type="InterPro" id="IPR001841">
    <property type="entry name" value="Znf_RING"/>
</dbReference>
<dbReference type="GO" id="GO:2000051">
    <property type="term" value="P:negative regulation of non-canonical Wnt signaling pathway"/>
    <property type="evidence" value="ECO:0007669"/>
    <property type="project" value="TreeGrafter"/>
</dbReference>
<feature type="domain" description="RING-type" evidence="24">
    <location>
        <begin position="3339"/>
        <end position="3378"/>
    </location>
</feature>
<gene>
    <name evidence="26" type="ORF">CRENBAI_023211</name>
</gene>
<dbReference type="SMART" id="SM00184">
    <property type="entry name" value="RING"/>
    <property type="match status" value="1"/>
</dbReference>
<dbReference type="GO" id="GO:0008270">
    <property type="term" value="F:zinc ion binding"/>
    <property type="evidence" value="ECO:0007669"/>
    <property type="project" value="UniProtKB-KW"/>
</dbReference>
<organism evidence="26 27">
    <name type="scientific">Crenichthys baileyi</name>
    <name type="common">White River springfish</name>
    <dbReference type="NCBI Taxonomy" id="28760"/>
    <lineage>
        <taxon>Eukaryota</taxon>
        <taxon>Metazoa</taxon>
        <taxon>Chordata</taxon>
        <taxon>Craniata</taxon>
        <taxon>Vertebrata</taxon>
        <taxon>Euteleostomi</taxon>
        <taxon>Actinopterygii</taxon>
        <taxon>Neopterygii</taxon>
        <taxon>Teleostei</taxon>
        <taxon>Neoteleostei</taxon>
        <taxon>Acanthomorphata</taxon>
        <taxon>Ovalentaria</taxon>
        <taxon>Atherinomorphae</taxon>
        <taxon>Cyprinodontiformes</taxon>
        <taxon>Goodeidae</taxon>
        <taxon>Crenichthys</taxon>
    </lineage>
</organism>
<comment type="similarity">
    <text evidence="5">Belongs to the AAA ATPase family.</text>
</comment>
<dbReference type="InterPro" id="IPR046439">
    <property type="entry name" value="ZF_RZ_dom"/>
</dbReference>
<dbReference type="GO" id="GO:0005829">
    <property type="term" value="C:cytosol"/>
    <property type="evidence" value="ECO:0007669"/>
    <property type="project" value="UniProtKB-SubCell"/>
</dbReference>
<keyword evidence="10" id="KW-0808">Transferase</keyword>
<dbReference type="GO" id="GO:0006511">
    <property type="term" value="P:ubiquitin-dependent protein catabolic process"/>
    <property type="evidence" value="ECO:0007669"/>
    <property type="project" value="TreeGrafter"/>
</dbReference>
<dbReference type="GO" id="GO:0061630">
    <property type="term" value="F:ubiquitin protein ligase activity"/>
    <property type="evidence" value="ECO:0007669"/>
    <property type="project" value="UniProtKB-EC"/>
</dbReference>
<comment type="subcellular location">
    <subcellularLocation>
        <location evidence="3">Cytoplasm</location>
        <location evidence="3">Cytosol</location>
    </subcellularLocation>
    <subcellularLocation>
        <location evidence="2">Lipid droplet</location>
    </subcellularLocation>
</comment>
<evidence type="ECO:0000313" key="27">
    <source>
        <dbReference type="Proteomes" id="UP001311232"/>
    </source>
</evidence>
<dbReference type="GO" id="GO:0002376">
    <property type="term" value="P:immune system process"/>
    <property type="evidence" value="ECO:0007669"/>
    <property type="project" value="UniProtKB-KW"/>
</dbReference>